<feature type="transmembrane region" description="Helical" evidence="2">
    <location>
        <begin position="393"/>
        <end position="413"/>
    </location>
</feature>
<dbReference type="InParanoid" id="E3N2I4"/>
<reference evidence="3" key="1">
    <citation type="submission" date="2007-07" db="EMBL/GenBank/DDBJ databases">
        <title>PCAP assembly of the Caenorhabditis remanei genome.</title>
        <authorList>
            <consortium name="The Caenorhabditis remanei Sequencing Consortium"/>
            <person name="Wilson R.K."/>
        </authorList>
    </citation>
    <scope>NUCLEOTIDE SEQUENCE [LARGE SCALE GENOMIC DNA]</scope>
    <source>
        <strain evidence="3">PB4641</strain>
    </source>
</reference>
<keyword evidence="2" id="KW-0812">Transmembrane</keyword>
<evidence type="ECO:0000256" key="2">
    <source>
        <dbReference type="SAM" id="Phobius"/>
    </source>
</evidence>
<keyword evidence="4" id="KW-1185">Reference proteome</keyword>
<evidence type="ECO:0000313" key="3">
    <source>
        <dbReference type="EMBL" id="EFO84175.1"/>
    </source>
</evidence>
<feature type="region of interest" description="Disordered" evidence="1">
    <location>
        <begin position="220"/>
        <end position="315"/>
    </location>
</feature>
<evidence type="ECO:0000313" key="4">
    <source>
        <dbReference type="Proteomes" id="UP000008281"/>
    </source>
</evidence>
<feature type="compositionally biased region" description="Polar residues" evidence="1">
    <location>
        <begin position="188"/>
        <end position="204"/>
    </location>
</feature>
<feature type="region of interest" description="Disordered" evidence="1">
    <location>
        <begin position="186"/>
        <end position="205"/>
    </location>
</feature>
<keyword evidence="2" id="KW-0472">Membrane</keyword>
<sequence length="414" mass="46641">MSTSRQQHRRNNVLHVYQLIRTLLARKPGTVVSQLDLKDVSQAEHNFRSPDPIYKLIALNNSRSNWSQTGSIDSRKDNAAKINTSSCGIHRMGAPTSERIGCQASPSSNCIRRQSKNSNIDTLFQDEVHGFDNHQINRRTTTIGYGQTQNPGTREVEVNQRILLEDWGLPAEDLNEEEKKQAEGFYQPRQNYNHQRQSGTSYQPLQVKKSWTKVIEKLIDNGQKTKTHEQPTSPKKGNKKQAEKLPAAPQLQGKEDRSRSHLPRKAKICTSNNETQDTQPIGDNQSISPKVKMFGSSAPGVSRPSYGRPQPKNVSGRLSRYRCHQITTCNQPQSQCKLNQLTLTIPAGKGLTIDGTNEEERSRRKELPATRRNYNLNYRQRQCNDAPANTSCHVIIILAGALILVSLTNTISFL</sequence>
<feature type="compositionally biased region" description="Polar residues" evidence="1">
    <location>
        <begin position="269"/>
        <end position="288"/>
    </location>
</feature>
<proteinExistence type="predicted"/>
<evidence type="ECO:0000256" key="1">
    <source>
        <dbReference type="SAM" id="MobiDB-lite"/>
    </source>
</evidence>
<dbReference type="Proteomes" id="UP000008281">
    <property type="component" value="Unassembled WGS sequence"/>
</dbReference>
<keyword evidence="2" id="KW-1133">Transmembrane helix</keyword>
<protein>
    <submittedName>
        <fullName evidence="3">Uncharacterized protein</fullName>
    </submittedName>
</protein>
<organism evidence="4">
    <name type="scientific">Caenorhabditis remanei</name>
    <name type="common">Caenorhabditis vulgaris</name>
    <dbReference type="NCBI Taxonomy" id="31234"/>
    <lineage>
        <taxon>Eukaryota</taxon>
        <taxon>Metazoa</taxon>
        <taxon>Ecdysozoa</taxon>
        <taxon>Nematoda</taxon>
        <taxon>Chromadorea</taxon>
        <taxon>Rhabditida</taxon>
        <taxon>Rhabditina</taxon>
        <taxon>Rhabditomorpha</taxon>
        <taxon>Rhabditoidea</taxon>
        <taxon>Rhabditidae</taxon>
        <taxon>Peloderinae</taxon>
        <taxon>Caenorhabditis</taxon>
    </lineage>
</organism>
<dbReference type="EMBL" id="DS268513">
    <property type="protein sequence ID" value="EFO84175.1"/>
    <property type="molecule type" value="Genomic_DNA"/>
</dbReference>
<dbReference type="AlphaFoldDB" id="E3N2I4"/>
<gene>
    <name evidence="3" type="ORF">CRE_16249</name>
</gene>
<dbReference type="HOGENOM" id="CLU_694923_0_0_1"/>
<accession>E3N2I4</accession>
<name>E3N2I4_CAERE</name>